<dbReference type="InterPro" id="IPR011098">
    <property type="entry name" value="G5_dom"/>
</dbReference>
<evidence type="ECO:0000256" key="2">
    <source>
        <dbReference type="SAM" id="MobiDB-lite"/>
    </source>
</evidence>
<evidence type="ECO:0000313" key="4">
    <source>
        <dbReference type="EMBL" id="PTK55894.1"/>
    </source>
</evidence>
<feature type="domain" description="G5" evidence="3">
    <location>
        <begin position="84"/>
        <end position="167"/>
    </location>
</feature>
<organism evidence="4 5">
    <name type="scientific">Staphylococcus nepalensis</name>
    <dbReference type="NCBI Taxonomy" id="214473"/>
    <lineage>
        <taxon>Bacteria</taxon>
        <taxon>Bacillati</taxon>
        <taxon>Bacillota</taxon>
        <taxon>Bacilli</taxon>
        <taxon>Bacillales</taxon>
        <taxon>Staphylococcaceae</taxon>
        <taxon>Staphylococcus</taxon>
    </lineage>
</organism>
<comment type="caution">
    <text evidence="4">The sequence shown here is derived from an EMBL/GenBank/DDBJ whole genome shotgun (WGS) entry which is preliminary data.</text>
</comment>
<accession>A0A2T4S7E3</accession>
<feature type="domain" description="G5" evidence="3">
    <location>
        <begin position="224"/>
        <end position="308"/>
    </location>
</feature>
<evidence type="ECO:0000259" key="3">
    <source>
        <dbReference type="PROSITE" id="PS51109"/>
    </source>
</evidence>
<gene>
    <name evidence="4" type="ORF">BUZ61_13445</name>
</gene>
<feature type="non-terminal residue" evidence="4">
    <location>
        <position position="1"/>
    </location>
</feature>
<feature type="region of interest" description="Disordered" evidence="2">
    <location>
        <begin position="307"/>
        <end position="344"/>
    </location>
</feature>
<name>A0A2T4S7E3_9STAP</name>
<sequence length="384" mass="40334">TAGDANEPKNLPTETVVKVGIQVTTADAVPYDMQEVPTTEPVGYENVKVAGQDGTSTTTTVYDVDPTTGTLSNPAVTTNTTPAVTQVVEKGTTQVTTSAVPYDTVYVENPNLPEGAQNVLQEGSAGQTQTTTVYSLNAETGALENPVSSTVTTQEAINRIIEVGTGVTTTTTTPIAPTTSYEANPDYTQPVGTQTVTVPGQAGESTTTKAPGQEAVTETTIPAVNEIIGVNNVERTETTIPYETIVRDNPSLRVGTTDYVAQEGTNGTTTTTTTYEVDKTTGALLNPTTTESVTTPPVDRVIEYGPVAPSTTYRPNPDLPVGETQVIEEGTPGDPNDPNNLPKDRVISVGTKVVTTTDIPYDTIYQDNPNLPAGTEYEVQPGKT</sequence>
<dbReference type="PROSITE" id="PS51109">
    <property type="entry name" value="G5"/>
    <property type="match status" value="3"/>
</dbReference>
<evidence type="ECO:0000256" key="1">
    <source>
        <dbReference type="ARBA" id="ARBA00022729"/>
    </source>
</evidence>
<feature type="domain" description="G5" evidence="3">
    <location>
        <begin position="343"/>
        <end position="384"/>
    </location>
</feature>
<dbReference type="AlphaFoldDB" id="A0A2T4S7E3"/>
<protein>
    <recommendedName>
        <fullName evidence="3">G5 domain-containing protein</fullName>
    </recommendedName>
</protein>
<evidence type="ECO:0000313" key="5">
    <source>
        <dbReference type="Proteomes" id="UP000240400"/>
    </source>
</evidence>
<dbReference type="Pfam" id="PF07501">
    <property type="entry name" value="G5"/>
    <property type="match status" value="3"/>
</dbReference>
<reference evidence="4 5" key="1">
    <citation type="journal article" date="2016" name="Front. Microbiol.">
        <title>Comprehensive Phylogenetic Analysis of Bovine Non-aureus Staphylococci Species Based on Whole-Genome Sequencing.</title>
        <authorList>
            <person name="Naushad S."/>
            <person name="Barkema H.W."/>
            <person name="Luby C."/>
            <person name="Condas L.A."/>
            <person name="Nobrega D.B."/>
            <person name="Carson D.A."/>
            <person name="De Buck J."/>
        </authorList>
    </citation>
    <scope>NUCLEOTIDE SEQUENCE [LARGE SCALE GENOMIC DNA]</scope>
    <source>
        <strain evidence="4 5">SNUC 4337</strain>
    </source>
</reference>
<proteinExistence type="predicted"/>
<dbReference type="RefSeq" id="WP_199194490.1">
    <property type="nucleotide sequence ID" value="NZ_PZHR01000176.1"/>
</dbReference>
<dbReference type="Gene3D" id="2.20.230.30">
    <property type="match status" value="1"/>
</dbReference>
<dbReference type="Gene3D" id="2.20.230.10">
    <property type="entry name" value="Resuscitation-promoting factor rpfb"/>
    <property type="match status" value="3"/>
</dbReference>
<dbReference type="Proteomes" id="UP000240400">
    <property type="component" value="Unassembled WGS sequence"/>
</dbReference>
<keyword evidence="1" id="KW-0732">Signal</keyword>
<dbReference type="EMBL" id="PZHR01000176">
    <property type="protein sequence ID" value="PTK55894.1"/>
    <property type="molecule type" value="Genomic_DNA"/>
</dbReference>
<dbReference type="SMART" id="SM01208">
    <property type="entry name" value="G5"/>
    <property type="match status" value="3"/>
</dbReference>
<feature type="non-terminal residue" evidence="4">
    <location>
        <position position="384"/>
    </location>
</feature>